<dbReference type="InterPro" id="IPR053870">
    <property type="entry name" value="TiaS-like_TCKD"/>
</dbReference>
<dbReference type="GO" id="GO:0016879">
    <property type="term" value="F:ligase activity, forming carbon-nitrogen bonds"/>
    <property type="evidence" value="ECO:0007669"/>
    <property type="project" value="InterPro"/>
</dbReference>
<evidence type="ECO:0000313" key="9">
    <source>
        <dbReference type="EMBL" id="KUG14404.1"/>
    </source>
</evidence>
<dbReference type="AlphaFoldDB" id="A0A0W8F0I4"/>
<dbReference type="Pfam" id="PF22641">
    <property type="entry name" value="TiaS_TCKD"/>
    <property type="match status" value="1"/>
</dbReference>
<keyword evidence="1" id="KW-0963">Cytoplasm</keyword>
<evidence type="ECO:0000256" key="2">
    <source>
        <dbReference type="ARBA" id="ARBA00022598"/>
    </source>
</evidence>
<dbReference type="CDD" id="cd04482">
    <property type="entry name" value="RPA2_OBF_like"/>
    <property type="match status" value="1"/>
</dbReference>
<reference evidence="9" key="1">
    <citation type="journal article" date="2015" name="Proc. Natl. Acad. Sci. U.S.A.">
        <title>Networks of energetic and metabolic interactions define dynamics in microbial communities.</title>
        <authorList>
            <person name="Embree M."/>
            <person name="Liu J.K."/>
            <person name="Al-Bassam M.M."/>
            <person name="Zengler K."/>
        </authorList>
    </citation>
    <scope>NUCLEOTIDE SEQUENCE</scope>
</reference>
<dbReference type="Gene3D" id="3.90.600.20">
    <property type="match status" value="1"/>
</dbReference>
<keyword evidence="2" id="KW-0436">Ligase</keyword>
<dbReference type="EMBL" id="LNQE01001664">
    <property type="protein sequence ID" value="KUG14404.1"/>
    <property type="molecule type" value="Genomic_DNA"/>
</dbReference>
<dbReference type="PANTHER" id="PTHR40705">
    <property type="entry name" value="TRNA(ILE2) 2-AGMATINYLCYTIDINE SYNTHETASE TIAS"/>
    <property type="match status" value="1"/>
</dbReference>
<dbReference type="PANTHER" id="PTHR40705:SF1">
    <property type="entry name" value="TRNA(ILE2) 2-AGMATINYLCYTIDINE SYNTHETASE TIAS"/>
    <property type="match status" value="1"/>
</dbReference>
<gene>
    <name evidence="9" type="ORF">ASZ90_015965</name>
</gene>
<keyword evidence="5" id="KW-0067">ATP-binding</keyword>
<proteinExistence type="inferred from homology"/>
<dbReference type="Pfam" id="PF08489">
    <property type="entry name" value="TiaS_FLD"/>
    <property type="match status" value="1"/>
</dbReference>
<evidence type="ECO:0000256" key="5">
    <source>
        <dbReference type="ARBA" id="ARBA00022840"/>
    </source>
</evidence>
<feature type="domain" description="TiaS C-terminal zinc ribbon" evidence="8">
    <location>
        <begin position="341"/>
        <end position="381"/>
    </location>
</feature>
<organism evidence="9">
    <name type="scientific">hydrocarbon metagenome</name>
    <dbReference type="NCBI Taxonomy" id="938273"/>
    <lineage>
        <taxon>unclassified sequences</taxon>
        <taxon>metagenomes</taxon>
        <taxon>ecological metagenomes</taxon>
    </lineage>
</organism>
<keyword evidence="4" id="KW-0547">Nucleotide-binding</keyword>
<dbReference type="HAMAP" id="MF_01892">
    <property type="entry name" value="tRNA_Ile2_agm2C_synt"/>
    <property type="match status" value="1"/>
</dbReference>
<dbReference type="Gene3D" id="2.40.50.1010">
    <property type="match status" value="1"/>
</dbReference>
<evidence type="ECO:0000256" key="4">
    <source>
        <dbReference type="ARBA" id="ARBA00022741"/>
    </source>
</evidence>
<evidence type="ECO:0000259" key="8">
    <source>
        <dbReference type="Pfam" id="PF23783"/>
    </source>
</evidence>
<evidence type="ECO:0000259" key="6">
    <source>
        <dbReference type="Pfam" id="PF08489"/>
    </source>
</evidence>
<comment type="caution">
    <text evidence="9">The sequence shown here is derived from an EMBL/GenBank/DDBJ whole genome shotgun (WGS) entry which is preliminary data.</text>
</comment>
<keyword evidence="3" id="KW-0819">tRNA processing</keyword>
<evidence type="ECO:0000259" key="7">
    <source>
        <dbReference type="Pfam" id="PF22641"/>
    </source>
</evidence>
<dbReference type="InterPro" id="IPR024913">
    <property type="entry name" value="tRNA_Ile2__agm2C_synt"/>
</dbReference>
<dbReference type="Gene3D" id="3.30.70.2200">
    <property type="match status" value="1"/>
</dbReference>
<accession>A0A0W8F0I4</accession>
<name>A0A0W8F0I4_9ZZZZ</name>
<dbReference type="InterPro" id="IPR055394">
    <property type="entry name" value="Zn_ribbon_TiaS"/>
</dbReference>
<dbReference type="InterPro" id="IPR013696">
    <property type="entry name" value="TiaS_FLD"/>
</dbReference>
<feature type="domain" description="TiaS FLD" evidence="6">
    <location>
        <begin position="133"/>
        <end position="244"/>
    </location>
</feature>
<feature type="domain" description="TiaS-like TCKD" evidence="7">
    <location>
        <begin position="3"/>
        <end position="61"/>
    </location>
</feature>
<dbReference type="GO" id="GO:0002101">
    <property type="term" value="P:tRNA wobble cytosine modification"/>
    <property type="evidence" value="ECO:0007669"/>
    <property type="project" value="InterPro"/>
</dbReference>
<evidence type="ECO:0000256" key="3">
    <source>
        <dbReference type="ARBA" id="ARBA00022694"/>
    </source>
</evidence>
<protein>
    <submittedName>
        <fullName evidence="9">Ob-fold nucleic acid binding domain protein</fullName>
    </submittedName>
</protein>
<sequence>MRIGIDDTDSPAGMCTTYLGAVLAGRLAAAGMTVHRAVLVRLNPNVIHKTRGNAAICLDVDGDTKAAFTLSCAIVSERADLSCAETNPGVVVTDTALPAGFYRKAVRDFCTIPEAITLLRDAGAWFRGYKNCRGLIGAAAAAASSFEDTTYEVLVYREPGRWGTVREVDRESLFAAERATYPHTWDSVDAENNVVVCVPHTPDPVLFGIRGESPAWVLRARALVRSEEPVLEQVFCTNQGTDAHLVPGTIGSLREGLSYLLPGTVASVPVTGRGGHVSFLLSAADATVRCMAYEPTKGFRDTVRMLAPGDELVVAGSSKEGSINLEKLQVRTVAPRVERRPPVCPACRKRMTSAGAGKGYKCRTCRAREPEPDLVPVPRALVPGWYEVPPSARRHLARPLCRGVPDPGEYGIP</sequence>
<dbReference type="GO" id="GO:0005524">
    <property type="term" value="F:ATP binding"/>
    <property type="evidence" value="ECO:0007669"/>
    <property type="project" value="UniProtKB-KW"/>
</dbReference>
<dbReference type="Pfam" id="PF23783">
    <property type="entry name" value="Zn_ribbon_TiaS"/>
    <property type="match status" value="1"/>
</dbReference>
<evidence type="ECO:0000256" key="1">
    <source>
        <dbReference type="ARBA" id="ARBA00022490"/>
    </source>
</evidence>